<organism evidence="1 2">
    <name type="scientific">Imshaugia aleurites</name>
    <dbReference type="NCBI Taxonomy" id="172621"/>
    <lineage>
        <taxon>Eukaryota</taxon>
        <taxon>Fungi</taxon>
        <taxon>Dikarya</taxon>
        <taxon>Ascomycota</taxon>
        <taxon>Pezizomycotina</taxon>
        <taxon>Lecanoromycetes</taxon>
        <taxon>OSLEUM clade</taxon>
        <taxon>Lecanoromycetidae</taxon>
        <taxon>Lecanorales</taxon>
        <taxon>Lecanorineae</taxon>
        <taxon>Parmeliaceae</taxon>
        <taxon>Imshaugia</taxon>
    </lineage>
</organism>
<dbReference type="AlphaFoldDB" id="A0A8H3J8P8"/>
<evidence type="ECO:0000313" key="2">
    <source>
        <dbReference type="Proteomes" id="UP000664534"/>
    </source>
</evidence>
<dbReference type="Proteomes" id="UP000664534">
    <property type="component" value="Unassembled WGS sequence"/>
</dbReference>
<proteinExistence type="predicted"/>
<dbReference type="InterPro" id="IPR027417">
    <property type="entry name" value="P-loop_NTPase"/>
</dbReference>
<dbReference type="GO" id="GO:0016020">
    <property type="term" value="C:membrane"/>
    <property type="evidence" value="ECO:0007669"/>
    <property type="project" value="InterPro"/>
</dbReference>
<name>A0A8H3J8P8_9LECA</name>
<evidence type="ECO:0008006" key="3">
    <source>
        <dbReference type="Google" id="ProtNLM"/>
    </source>
</evidence>
<protein>
    <recommendedName>
        <fullName evidence="3">Sulfotransferase</fullName>
    </recommendedName>
</protein>
<accession>A0A8H3J8P8</accession>
<dbReference type="Pfam" id="PF03567">
    <property type="entry name" value="Sulfotransfer_2"/>
    <property type="match status" value="1"/>
</dbReference>
<dbReference type="InterPro" id="IPR005331">
    <property type="entry name" value="Sulfotransferase"/>
</dbReference>
<gene>
    <name evidence="1" type="ORF">IMSHALPRED_004617</name>
</gene>
<dbReference type="EMBL" id="CAJPDT010000228">
    <property type="protein sequence ID" value="CAF9942761.1"/>
    <property type="molecule type" value="Genomic_DNA"/>
</dbReference>
<dbReference type="GO" id="GO:0008146">
    <property type="term" value="F:sulfotransferase activity"/>
    <property type="evidence" value="ECO:0007669"/>
    <property type="project" value="InterPro"/>
</dbReference>
<sequence length="292" mass="33135">MSNLSILSSSVIVFTHVPKSAGCTFGEAFVQAIKPNRPLFGFDLSLFGGFKEFEACSSEVRATIFQSTDAVPTNADFVGGHFSFATTKAVFPQARHIMILREPTARLLSLWVFWRGQPDVELDRWAGWGDIVRLSHLSLETFLEKPEAACNTDNAYIRALLYGHPLVPIDGFIEERHDQAILEDAKRILTAYAYIDILENANIEKCLEAFMLRPFRMKRINETSNVSEQRRTDLHREFTSTALSAMARRTRLDNRLWDYVGRRSREPSELVSLRTVTIMTTVARYSHLLAGV</sequence>
<evidence type="ECO:0000313" key="1">
    <source>
        <dbReference type="EMBL" id="CAF9942761.1"/>
    </source>
</evidence>
<reference evidence="1" key="1">
    <citation type="submission" date="2021-03" db="EMBL/GenBank/DDBJ databases">
        <authorList>
            <person name="Tagirdzhanova G."/>
        </authorList>
    </citation>
    <scope>NUCLEOTIDE SEQUENCE</scope>
</reference>
<dbReference type="SUPFAM" id="SSF52540">
    <property type="entry name" value="P-loop containing nucleoside triphosphate hydrolases"/>
    <property type="match status" value="1"/>
</dbReference>
<keyword evidence="2" id="KW-1185">Reference proteome</keyword>
<comment type="caution">
    <text evidence="1">The sequence shown here is derived from an EMBL/GenBank/DDBJ whole genome shotgun (WGS) entry which is preliminary data.</text>
</comment>
<dbReference type="Gene3D" id="3.40.50.300">
    <property type="entry name" value="P-loop containing nucleotide triphosphate hydrolases"/>
    <property type="match status" value="1"/>
</dbReference>